<dbReference type="PATRIC" id="fig|1423724.4.peg.1863"/>
<dbReference type="GO" id="GO:0016829">
    <property type="term" value="F:lyase activity"/>
    <property type="evidence" value="ECO:0007669"/>
    <property type="project" value="UniProtKB-KW"/>
</dbReference>
<proteinExistence type="predicted"/>
<dbReference type="Gene3D" id="3.10.180.10">
    <property type="entry name" value="2,3-Dihydroxybiphenyl 1,2-Dioxygenase, domain 1"/>
    <property type="match status" value="1"/>
</dbReference>
<dbReference type="InterPro" id="IPR050383">
    <property type="entry name" value="GlyoxalaseI/FosfomycinResist"/>
</dbReference>
<reference evidence="2 3" key="1">
    <citation type="journal article" date="2015" name="Genome Announc.">
        <title>Expanding the biotechnology potential of lactobacilli through comparative genomics of 213 strains and associated genera.</title>
        <authorList>
            <person name="Sun Z."/>
            <person name="Harris H.M."/>
            <person name="McCann A."/>
            <person name="Guo C."/>
            <person name="Argimon S."/>
            <person name="Zhang W."/>
            <person name="Yang X."/>
            <person name="Jeffery I.B."/>
            <person name="Cooney J.C."/>
            <person name="Kagawa T.F."/>
            <person name="Liu W."/>
            <person name="Song Y."/>
            <person name="Salvetti E."/>
            <person name="Wrobel A."/>
            <person name="Rasinkangas P."/>
            <person name="Parkhill J."/>
            <person name="Rea M.C."/>
            <person name="O'Sullivan O."/>
            <person name="Ritari J."/>
            <person name="Douillard F.P."/>
            <person name="Paul Ross R."/>
            <person name="Yang R."/>
            <person name="Briner A.E."/>
            <person name="Felis G.E."/>
            <person name="de Vos W.M."/>
            <person name="Barrangou R."/>
            <person name="Klaenhammer T.R."/>
            <person name="Caufield P.W."/>
            <person name="Cui Y."/>
            <person name="Zhang H."/>
            <person name="O'Toole P.W."/>
        </authorList>
    </citation>
    <scope>NUCLEOTIDE SEQUENCE [LARGE SCALE GENOMIC DNA]</scope>
    <source>
        <strain evidence="2 3">DSM 16634</strain>
    </source>
</reference>
<evidence type="ECO:0000259" key="1">
    <source>
        <dbReference type="PROSITE" id="PS51819"/>
    </source>
</evidence>
<dbReference type="Proteomes" id="UP000051324">
    <property type="component" value="Unassembled WGS sequence"/>
</dbReference>
<name>A0A0R1U135_9LACO</name>
<dbReference type="AlphaFoldDB" id="A0A0R1U135"/>
<dbReference type="PANTHER" id="PTHR21366">
    <property type="entry name" value="GLYOXALASE FAMILY PROTEIN"/>
    <property type="match status" value="1"/>
</dbReference>
<keyword evidence="3" id="KW-1185">Reference proteome</keyword>
<dbReference type="InterPro" id="IPR004360">
    <property type="entry name" value="Glyas_Fos-R_dOase_dom"/>
</dbReference>
<accession>A0A0R1U135</accession>
<organism evidence="2 3">
    <name type="scientific">Ligilactobacillus apodemi DSM 16634 = JCM 16172</name>
    <dbReference type="NCBI Taxonomy" id="1423724"/>
    <lineage>
        <taxon>Bacteria</taxon>
        <taxon>Bacillati</taxon>
        <taxon>Bacillota</taxon>
        <taxon>Bacilli</taxon>
        <taxon>Lactobacillales</taxon>
        <taxon>Lactobacillaceae</taxon>
        <taxon>Ligilactobacillus</taxon>
    </lineage>
</organism>
<comment type="caution">
    <text evidence="2">The sequence shown here is derived from an EMBL/GenBank/DDBJ whole genome shotgun (WGS) entry which is preliminary data.</text>
</comment>
<sequence length="130" mass="14577">MFSLKIKRLDHIVVTVADLQRAVRFYHEVFDLPVLEDQSDEFVTTLRCGHQLLKLQLATRNTPLKAKEPTSASADFCLVTGDKLDDVKNHLKSYFVEIIAGPVEKIGANGKMTSLYVNDPDGNLIEIAVY</sequence>
<evidence type="ECO:0000313" key="2">
    <source>
        <dbReference type="EMBL" id="KRL87168.1"/>
    </source>
</evidence>
<dbReference type="SUPFAM" id="SSF54593">
    <property type="entry name" value="Glyoxalase/Bleomycin resistance protein/Dihydroxybiphenyl dioxygenase"/>
    <property type="match status" value="1"/>
</dbReference>
<dbReference type="InterPro" id="IPR037523">
    <property type="entry name" value="VOC_core"/>
</dbReference>
<dbReference type="Pfam" id="PF00903">
    <property type="entry name" value="Glyoxalase"/>
    <property type="match status" value="1"/>
</dbReference>
<dbReference type="eggNOG" id="COG0346">
    <property type="taxonomic scope" value="Bacteria"/>
</dbReference>
<evidence type="ECO:0000313" key="3">
    <source>
        <dbReference type="Proteomes" id="UP000051324"/>
    </source>
</evidence>
<protein>
    <submittedName>
        <fullName evidence="2">Lactoylglutathione lyase family protein</fullName>
    </submittedName>
</protein>
<dbReference type="STRING" id="1423724.FC32_GL001786"/>
<gene>
    <name evidence="2" type="ORF">FC32_GL001786</name>
</gene>
<dbReference type="EMBL" id="AZFT01000006">
    <property type="protein sequence ID" value="KRL87168.1"/>
    <property type="molecule type" value="Genomic_DNA"/>
</dbReference>
<keyword evidence="2" id="KW-0456">Lyase</keyword>
<dbReference type="PANTHER" id="PTHR21366:SF14">
    <property type="entry name" value="GLYOXALASE DOMAIN-CONTAINING PROTEIN 5"/>
    <property type="match status" value="1"/>
</dbReference>
<dbReference type="InterPro" id="IPR029068">
    <property type="entry name" value="Glyas_Bleomycin-R_OHBP_Dase"/>
</dbReference>
<dbReference type="PROSITE" id="PS51819">
    <property type="entry name" value="VOC"/>
    <property type="match status" value="1"/>
</dbReference>
<feature type="domain" description="VOC" evidence="1">
    <location>
        <begin position="8"/>
        <end position="130"/>
    </location>
</feature>